<keyword evidence="2" id="KW-1133">Transmembrane helix</keyword>
<keyword evidence="3" id="KW-0732">Signal</keyword>
<feature type="signal peptide" evidence="3">
    <location>
        <begin position="1"/>
        <end position="20"/>
    </location>
</feature>
<gene>
    <name evidence="4" type="ORF">Bpfe_018905</name>
</gene>
<name>A0AAD8BE22_BIOPF</name>
<feature type="transmembrane region" description="Helical" evidence="2">
    <location>
        <begin position="457"/>
        <end position="480"/>
    </location>
</feature>
<keyword evidence="5" id="KW-1185">Reference proteome</keyword>
<evidence type="ECO:0000256" key="2">
    <source>
        <dbReference type="SAM" id="Phobius"/>
    </source>
</evidence>
<proteinExistence type="predicted"/>
<evidence type="ECO:0000313" key="5">
    <source>
        <dbReference type="Proteomes" id="UP001233172"/>
    </source>
</evidence>
<reference evidence="4" key="2">
    <citation type="submission" date="2023-04" db="EMBL/GenBank/DDBJ databases">
        <authorList>
            <person name="Bu L."/>
            <person name="Lu L."/>
            <person name="Laidemitt M.R."/>
            <person name="Zhang S.M."/>
            <person name="Mutuku M."/>
            <person name="Mkoji G."/>
            <person name="Steinauer M."/>
            <person name="Loker E.S."/>
        </authorList>
    </citation>
    <scope>NUCLEOTIDE SEQUENCE</scope>
    <source>
        <strain evidence="4">KasaAsao</strain>
        <tissue evidence="4">Whole Snail</tissue>
    </source>
</reference>
<comment type="caution">
    <text evidence="4">The sequence shown here is derived from an EMBL/GenBank/DDBJ whole genome shotgun (WGS) entry which is preliminary data.</text>
</comment>
<organism evidence="4 5">
    <name type="scientific">Biomphalaria pfeifferi</name>
    <name type="common">Bloodfluke planorb</name>
    <name type="synonym">Freshwater snail</name>
    <dbReference type="NCBI Taxonomy" id="112525"/>
    <lineage>
        <taxon>Eukaryota</taxon>
        <taxon>Metazoa</taxon>
        <taxon>Spiralia</taxon>
        <taxon>Lophotrochozoa</taxon>
        <taxon>Mollusca</taxon>
        <taxon>Gastropoda</taxon>
        <taxon>Heterobranchia</taxon>
        <taxon>Euthyneura</taxon>
        <taxon>Panpulmonata</taxon>
        <taxon>Hygrophila</taxon>
        <taxon>Lymnaeoidea</taxon>
        <taxon>Planorbidae</taxon>
        <taxon>Biomphalaria</taxon>
    </lineage>
</organism>
<evidence type="ECO:0000256" key="1">
    <source>
        <dbReference type="SAM" id="MobiDB-lite"/>
    </source>
</evidence>
<evidence type="ECO:0000313" key="4">
    <source>
        <dbReference type="EMBL" id="KAK0051690.1"/>
    </source>
</evidence>
<accession>A0AAD8BE22</accession>
<dbReference type="Proteomes" id="UP001233172">
    <property type="component" value="Unassembled WGS sequence"/>
</dbReference>
<dbReference type="EMBL" id="JASAOG010000101">
    <property type="protein sequence ID" value="KAK0051690.1"/>
    <property type="molecule type" value="Genomic_DNA"/>
</dbReference>
<keyword evidence="2" id="KW-0472">Membrane</keyword>
<feature type="chain" id="PRO_5042220627" evidence="3">
    <location>
        <begin position="21"/>
        <end position="511"/>
    </location>
</feature>
<protein>
    <submittedName>
        <fullName evidence="4">Uncharacterized protein</fullName>
    </submittedName>
</protein>
<feature type="region of interest" description="Disordered" evidence="1">
    <location>
        <begin position="398"/>
        <end position="450"/>
    </location>
</feature>
<keyword evidence="2" id="KW-0812">Transmembrane</keyword>
<dbReference type="AlphaFoldDB" id="A0AAD8BE22"/>
<evidence type="ECO:0000256" key="3">
    <source>
        <dbReference type="SAM" id="SignalP"/>
    </source>
</evidence>
<reference evidence="4" key="1">
    <citation type="journal article" date="2023" name="PLoS Negl. Trop. Dis.">
        <title>A genome sequence for Biomphalaria pfeifferi, the major vector snail for the human-infecting parasite Schistosoma mansoni.</title>
        <authorList>
            <person name="Bu L."/>
            <person name="Lu L."/>
            <person name="Laidemitt M.R."/>
            <person name="Zhang S.M."/>
            <person name="Mutuku M."/>
            <person name="Mkoji G."/>
            <person name="Steinauer M."/>
            <person name="Loker E.S."/>
        </authorList>
    </citation>
    <scope>NUCLEOTIDE SEQUENCE</scope>
    <source>
        <strain evidence="4">KasaAsao</strain>
    </source>
</reference>
<sequence>MCLKVISVLVLYLTILFASGQEESVSTEAVPVTNNLTTVEDGVSSSSTPNVQLNVSRQTTTSFSSDVYTETQQNATAVSTKLPGIDFSSDGKAPDLFSYLFGDILGETPLNDCSKTVSLTDVTSSIPPEVYQYFSNDVTLKGLINALFLPELVKQLQDFCKRGDWCLTKTIHQSVLETSNNFYRVGPFCSKAMLQSLENLKLQTNACDQKSLNFINDAVKLLCGIEKSSLTLECYARTLETLYVTFSDLTHPSGSTMDDLVKEDCNDLRTQMINTYMCAENVCAEDIQLILRNFTAWKGVPARTASIIETCNMTIQCELETSMPTAVVTTVNVTQATTLFSDGFEDEDIDDLEDYETLLKNIEEILEEEGQGVPTLSTPREYFVDELNDIYNTDKVDNIVDNSDDTYNNDKVDNKIDNSEDNDKQNFGSSENSDVFDDRNFNADNTQDSESVEDRTVMLGLISMTVVLVLGLVGVAIVGFKRYRRLRYSSLRRGYSQLSEEESKILQREYN</sequence>
<feature type="compositionally biased region" description="Basic and acidic residues" evidence="1">
    <location>
        <begin position="408"/>
        <end position="424"/>
    </location>
</feature>